<dbReference type="InterPro" id="IPR001764">
    <property type="entry name" value="Glyco_hydro_3_N"/>
</dbReference>
<dbReference type="RefSeq" id="WP_110413123.1">
    <property type="nucleotide sequence ID" value="NZ_QGLK01000004.1"/>
</dbReference>
<evidence type="ECO:0000313" key="8">
    <source>
        <dbReference type="Proteomes" id="UP000248128"/>
    </source>
</evidence>
<evidence type="ECO:0000256" key="5">
    <source>
        <dbReference type="SAM" id="SignalP"/>
    </source>
</evidence>
<evidence type="ECO:0000313" key="7">
    <source>
        <dbReference type="EMBL" id="PXY88056.1"/>
    </source>
</evidence>
<dbReference type="PANTHER" id="PTHR42715:SF10">
    <property type="entry name" value="BETA-GLUCOSIDASE"/>
    <property type="match status" value="1"/>
</dbReference>
<dbReference type="AlphaFoldDB" id="A0A318MKC3"/>
<name>A0A318MKC3_9BIFI</name>
<dbReference type="Gene3D" id="3.40.50.1700">
    <property type="entry name" value="Glycoside hydrolase family 3 C-terminal domain"/>
    <property type="match status" value="1"/>
</dbReference>
<dbReference type="InterPro" id="IPR002772">
    <property type="entry name" value="Glyco_hydro_3_C"/>
</dbReference>
<keyword evidence="4" id="KW-0472">Membrane</keyword>
<dbReference type="Proteomes" id="UP000248128">
    <property type="component" value="Unassembled WGS sequence"/>
</dbReference>
<feature type="transmembrane region" description="Helical" evidence="4">
    <location>
        <begin position="996"/>
        <end position="1017"/>
    </location>
</feature>
<dbReference type="SMART" id="SM01217">
    <property type="entry name" value="Fn3_like"/>
    <property type="match status" value="1"/>
</dbReference>
<dbReference type="Gene3D" id="3.20.20.300">
    <property type="entry name" value="Glycoside hydrolase, family 3, N-terminal domain"/>
    <property type="match status" value="1"/>
</dbReference>
<evidence type="ECO:0000256" key="3">
    <source>
        <dbReference type="SAM" id="MobiDB-lite"/>
    </source>
</evidence>
<keyword evidence="5" id="KW-0732">Signal</keyword>
<dbReference type="SUPFAM" id="SSF51445">
    <property type="entry name" value="(Trans)glycosidases"/>
    <property type="match status" value="1"/>
</dbReference>
<gene>
    <name evidence="7" type="ORF">DKK74_05295</name>
</gene>
<keyword evidence="4" id="KW-0812">Transmembrane</keyword>
<feature type="region of interest" description="Disordered" evidence="3">
    <location>
        <begin position="229"/>
        <end position="254"/>
    </location>
</feature>
<dbReference type="InterPro" id="IPR013783">
    <property type="entry name" value="Ig-like_fold"/>
</dbReference>
<evidence type="ECO:0000259" key="6">
    <source>
        <dbReference type="SMART" id="SM01217"/>
    </source>
</evidence>
<dbReference type="Pfam" id="PF01915">
    <property type="entry name" value="Glyco_hydro_3_C"/>
    <property type="match status" value="1"/>
</dbReference>
<reference evidence="7 8" key="1">
    <citation type="submission" date="2018-05" db="EMBL/GenBank/DDBJ databases">
        <title>Reference genomes for bee gut microbiota database.</title>
        <authorList>
            <person name="Ellegaard K.M."/>
        </authorList>
    </citation>
    <scope>NUCLEOTIDE SEQUENCE [LARGE SCALE GENOMIC DNA]</scope>
    <source>
        <strain evidence="7 8">ESL0199</strain>
    </source>
</reference>
<comment type="caution">
    <text evidence="7">The sequence shown here is derived from an EMBL/GenBank/DDBJ whole genome shotgun (WGS) entry which is preliminary data.</text>
</comment>
<evidence type="ECO:0000256" key="1">
    <source>
        <dbReference type="ARBA" id="ARBA00005336"/>
    </source>
</evidence>
<feature type="chain" id="PRO_5038435167" evidence="5">
    <location>
        <begin position="30"/>
        <end position="1026"/>
    </location>
</feature>
<feature type="signal peptide" evidence="5">
    <location>
        <begin position="1"/>
        <end position="29"/>
    </location>
</feature>
<dbReference type="InterPro" id="IPR036881">
    <property type="entry name" value="Glyco_hydro_3_C_sf"/>
</dbReference>
<evidence type="ECO:0000256" key="2">
    <source>
        <dbReference type="ARBA" id="ARBA00022801"/>
    </source>
</evidence>
<keyword evidence="7" id="KW-0326">Glycosidase</keyword>
<dbReference type="Gene3D" id="2.60.40.10">
    <property type="entry name" value="Immunoglobulins"/>
    <property type="match status" value="1"/>
</dbReference>
<accession>A0A318MKC3</accession>
<dbReference type="PRINTS" id="PR00133">
    <property type="entry name" value="GLHYDRLASE3"/>
</dbReference>
<dbReference type="OrthoDB" id="3187421at2"/>
<dbReference type="Pfam" id="PF00933">
    <property type="entry name" value="Glyco_hydro_3"/>
    <property type="match status" value="1"/>
</dbReference>
<keyword evidence="4" id="KW-1133">Transmembrane helix</keyword>
<dbReference type="PANTHER" id="PTHR42715">
    <property type="entry name" value="BETA-GLUCOSIDASE"/>
    <property type="match status" value="1"/>
</dbReference>
<organism evidence="7 8">
    <name type="scientific">Bifidobacterium asteroides</name>
    <dbReference type="NCBI Taxonomy" id="1684"/>
    <lineage>
        <taxon>Bacteria</taxon>
        <taxon>Bacillati</taxon>
        <taxon>Actinomycetota</taxon>
        <taxon>Actinomycetes</taxon>
        <taxon>Bifidobacteriales</taxon>
        <taxon>Bifidobacteriaceae</taxon>
        <taxon>Bifidobacterium</taxon>
    </lineage>
</organism>
<dbReference type="InterPro" id="IPR026891">
    <property type="entry name" value="Fn3-like"/>
</dbReference>
<dbReference type="GO" id="GO:0004553">
    <property type="term" value="F:hydrolase activity, hydrolyzing O-glycosyl compounds"/>
    <property type="evidence" value="ECO:0007669"/>
    <property type="project" value="InterPro"/>
</dbReference>
<dbReference type="SUPFAM" id="SSF52279">
    <property type="entry name" value="Beta-D-glucan exohydrolase, C-terminal domain"/>
    <property type="match status" value="1"/>
</dbReference>
<sequence length="1026" mass="113204">MRNDRRIQAWRGMTTVFASLLALSLSVTGAVNGFRTDIDKFLGTKSSRFVTAQGKDARKAYTYRSDYSSTKELLTSVADLGRRMSAEGSVLLKNNGALPLTEKETHRVSLLGFSSYYPVLGGDMGSSVSMNKGTDADTVDLIAALRSRQFDINSTLQQLYQSKKDEFSTEINNFGHKSKVTRITAPLIGERFSSKELSQSQMDQARPDWRSSLDKDNVMIVTLARASGENRNYTPGKDGVDSKQHLDQRDPLGLSDDERQLIDAAVKAKQTNHGKVIILINSVNPMQIQELANQDGVDAIMQVGLPGAYGFNGVADLLCGRENPSGRLTDTWAANNTSAPAVNNYGNYSWTNADPAHSINSEIVEAEGIYTGYKYYETRYADKVLGQGKADAKVGSTTGDAWDYNREVTYPFGYGLSYTSFRQTLDQVAVDMKEGTVTARIQVTNTGKVAGKDVAQFYVSTPYTDYDREHHVEKSEVQLLDYGKTDLLQPGQSQTLTIKADAQYMASWDSTLGNHGRKGGYVLDAGDYYFALGDDAHQAVENVLKAKGASADGMMDQVASWNLAQRDTSRYAVSKTGAKVTNQLANADLNFYKPGSVTNLSRSDWESTWPKTYKGLTASSSMLKQGLTNQTYQIKSQGDPKSVKFGANNGMTLAQLKGVTDIKDKRWSKLMDQLTLPEAMIRTAFGGTSTKPIRSISSPEVVQNDGPNGFASYPLGQYANKDKQSGDPYAVDGTDHNLSYTMGVMAVETVIGQTFSKDLAGQWGKALGNYSIWANTALIWGVGTNLHRTAYNARNHEYYSEDPMLTAYQAASSVRQARKYGCILAPKHFAFNDTEINRTGIAVFMTEQKAREGELRANQSIVEDAGALGMMTGFNRIGVVAVNAHTGLLMNILRKEWGFKGVLSQDFIMDTEYQNLPASAHNGVTMLTSTGNDSLDAVSRKWPEWNLKNVSKDAQLMSDLKRNMTWQNYAYANSNVMDGLDAKSHLETIRTWYDKVLMWSTAGTALLTLLSLVMYMVSRRRYYRSI</sequence>
<feature type="domain" description="Fibronectin type III-like" evidence="6">
    <location>
        <begin position="453"/>
        <end position="536"/>
    </location>
</feature>
<dbReference type="InterPro" id="IPR036962">
    <property type="entry name" value="Glyco_hydro_3_N_sf"/>
</dbReference>
<dbReference type="InterPro" id="IPR050288">
    <property type="entry name" value="Cellulose_deg_GH3"/>
</dbReference>
<comment type="similarity">
    <text evidence="1">Belongs to the glycosyl hydrolase 3 family.</text>
</comment>
<feature type="compositionally biased region" description="Basic and acidic residues" evidence="3">
    <location>
        <begin position="238"/>
        <end position="254"/>
    </location>
</feature>
<dbReference type="Pfam" id="PF14310">
    <property type="entry name" value="Fn3-like"/>
    <property type="match status" value="1"/>
</dbReference>
<dbReference type="GO" id="GO:0005975">
    <property type="term" value="P:carbohydrate metabolic process"/>
    <property type="evidence" value="ECO:0007669"/>
    <property type="project" value="InterPro"/>
</dbReference>
<protein>
    <submittedName>
        <fullName evidence="7">Beta-glucosidase-related glycosidase</fullName>
    </submittedName>
</protein>
<evidence type="ECO:0000256" key="4">
    <source>
        <dbReference type="SAM" id="Phobius"/>
    </source>
</evidence>
<proteinExistence type="inferred from homology"/>
<dbReference type="EMBL" id="QGLK01000004">
    <property type="protein sequence ID" value="PXY88056.1"/>
    <property type="molecule type" value="Genomic_DNA"/>
</dbReference>
<dbReference type="InterPro" id="IPR017853">
    <property type="entry name" value="GH"/>
</dbReference>
<keyword evidence="2" id="KW-0378">Hydrolase</keyword>